<keyword evidence="4" id="KW-0547">Nucleotide-binding</keyword>
<dbReference type="CDD" id="cd03241">
    <property type="entry name" value="ABC_RecN"/>
    <property type="match status" value="2"/>
</dbReference>
<dbReference type="PIRSF" id="PIRSF003128">
    <property type="entry name" value="RecN"/>
    <property type="match status" value="1"/>
</dbReference>
<name>A0A9D1CXB3_9FIRM</name>
<dbReference type="GO" id="GO:0009432">
    <property type="term" value="P:SOS response"/>
    <property type="evidence" value="ECO:0007669"/>
    <property type="project" value="TreeGrafter"/>
</dbReference>
<evidence type="ECO:0000256" key="4">
    <source>
        <dbReference type="ARBA" id="ARBA00022741"/>
    </source>
</evidence>
<dbReference type="InterPro" id="IPR004604">
    <property type="entry name" value="DNA_recomb/repair_RecN"/>
</dbReference>
<evidence type="ECO:0000256" key="8">
    <source>
        <dbReference type="ARBA" id="ARBA00033408"/>
    </source>
</evidence>
<gene>
    <name evidence="11" type="primary">recN</name>
    <name evidence="11" type="ORF">IAA52_11160</name>
</gene>
<evidence type="ECO:0000256" key="1">
    <source>
        <dbReference type="ARBA" id="ARBA00003618"/>
    </source>
</evidence>
<evidence type="ECO:0000259" key="10">
    <source>
        <dbReference type="Pfam" id="PF02463"/>
    </source>
</evidence>
<dbReference type="InterPro" id="IPR027417">
    <property type="entry name" value="P-loop_NTPase"/>
</dbReference>
<comment type="function">
    <text evidence="1 9">May be involved in recombinational repair of damaged DNA.</text>
</comment>
<accession>A0A9D1CXB3</accession>
<evidence type="ECO:0000313" key="11">
    <source>
        <dbReference type="EMBL" id="HIQ83646.1"/>
    </source>
</evidence>
<feature type="domain" description="RecF/RecN/SMC N-terminal" evidence="10">
    <location>
        <begin position="4"/>
        <end position="510"/>
    </location>
</feature>
<reference evidence="11" key="2">
    <citation type="journal article" date="2021" name="PeerJ">
        <title>Extensive microbial diversity within the chicken gut microbiome revealed by metagenomics and culture.</title>
        <authorList>
            <person name="Gilroy R."/>
            <person name="Ravi A."/>
            <person name="Getino M."/>
            <person name="Pursley I."/>
            <person name="Horton D.L."/>
            <person name="Alikhan N.F."/>
            <person name="Baker D."/>
            <person name="Gharbi K."/>
            <person name="Hall N."/>
            <person name="Watson M."/>
            <person name="Adriaenssens E.M."/>
            <person name="Foster-Nyarko E."/>
            <person name="Jarju S."/>
            <person name="Secka A."/>
            <person name="Antonio M."/>
            <person name="Oren A."/>
            <person name="Chaudhuri R.R."/>
            <person name="La Ragione R."/>
            <person name="Hildebrand F."/>
            <person name="Pallen M.J."/>
        </authorList>
    </citation>
    <scope>NUCLEOTIDE SEQUENCE</scope>
    <source>
        <strain evidence="11">ChiSjej6B24-2974</strain>
    </source>
</reference>
<dbReference type="InterPro" id="IPR003395">
    <property type="entry name" value="RecF/RecN/SMC_N"/>
</dbReference>
<dbReference type="Proteomes" id="UP000824260">
    <property type="component" value="Unassembled WGS sequence"/>
</dbReference>
<proteinExistence type="inferred from homology"/>
<dbReference type="Pfam" id="PF02463">
    <property type="entry name" value="SMC_N"/>
    <property type="match status" value="1"/>
</dbReference>
<dbReference type="Gene3D" id="3.40.50.300">
    <property type="entry name" value="P-loop containing nucleotide triphosphate hydrolases"/>
    <property type="match status" value="2"/>
</dbReference>
<evidence type="ECO:0000313" key="12">
    <source>
        <dbReference type="Proteomes" id="UP000824260"/>
    </source>
</evidence>
<evidence type="ECO:0000256" key="3">
    <source>
        <dbReference type="ARBA" id="ARBA00021315"/>
    </source>
</evidence>
<keyword evidence="5 9" id="KW-0227">DNA damage</keyword>
<evidence type="ECO:0000256" key="5">
    <source>
        <dbReference type="ARBA" id="ARBA00022763"/>
    </source>
</evidence>
<sequence>MLLEISIRNIALIEQLTIELEKGFNVLTGETGAGKSIVVDSLGLALGARAGREMIRTGAERASVQALFDVSDCPRAQEAAAEMGASCEDGLLAVSRELSASGRSVCRVSGMVVPLASLKNLTALLMDIHGQHEHQALLDPEKHLGFLDAYGGEEHLARVRAIGEAYRARMRLAGKIKAALSDAHGRERELAEVERRLAEITAAKLRPGEEAELLSRAAILENAEHIREALSLAYQLTYEGAGSAQELLSRAAEALEKIAPIDGRYGALAAKLREVFYAAQDAGYELRDALEDVEGDPAALEKLNARLDLIHRLEDRYGPELQDVINYGEELKARREALTGGEAGISAWKKELKAMDVALRQDCAALTEERCAIAQKLTDGILRHLADLGMGKTRFEIAVEPEKITATGGDHVEMRISPNPGEPLKPLNAIASGGEISRVMLALKAVSADEYGVGAMVFDEIDTGVSGRMAQAVGEKMAMIAGKRQVLCVTHLPQIAALADRHFVVEKTQVGERTGSNVRVLDAKGRAQEIARLIGGAEDSPSAIEHAENMLAAAQRRKEELRHRTEGI</sequence>
<evidence type="ECO:0000256" key="2">
    <source>
        <dbReference type="ARBA" id="ARBA00009441"/>
    </source>
</evidence>
<evidence type="ECO:0000256" key="6">
    <source>
        <dbReference type="ARBA" id="ARBA00022840"/>
    </source>
</evidence>
<dbReference type="AlphaFoldDB" id="A0A9D1CXB3"/>
<organism evidence="11 12">
    <name type="scientific">Candidatus Pullichristensenella stercorigallinarum</name>
    <dbReference type="NCBI Taxonomy" id="2840909"/>
    <lineage>
        <taxon>Bacteria</taxon>
        <taxon>Bacillati</taxon>
        <taxon>Bacillota</taxon>
        <taxon>Clostridia</taxon>
        <taxon>Candidatus Pullichristensenella</taxon>
    </lineage>
</organism>
<dbReference type="FunFam" id="3.40.50.300:FF:000319">
    <property type="entry name" value="DNA repair protein RecN"/>
    <property type="match status" value="1"/>
</dbReference>
<dbReference type="GO" id="GO:0006310">
    <property type="term" value="P:DNA recombination"/>
    <property type="evidence" value="ECO:0007669"/>
    <property type="project" value="InterPro"/>
</dbReference>
<evidence type="ECO:0000256" key="7">
    <source>
        <dbReference type="ARBA" id="ARBA00023204"/>
    </source>
</evidence>
<reference evidence="11" key="1">
    <citation type="submission" date="2020-10" db="EMBL/GenBank/DDBJ databases">
        <authorList>
            <person name="Gilroy R."/>
        </authorList>
    </citation>
    <scope>NUCLEOTIDE SEQUENCE</scope>
    <source>
        <strain evidence="11">ChiSjej6B24-2974</strain>
    </source>
</reference>
<dbReference type="NCBIfam" id="TIGR00634">
    <property type="entry name" value="recN"/>
    <property type="match status" value="1"/>
</dbReference>
<dbReference type="GO" id="GO:0043590">
    <property type="term" value="C:bacterial nucleoid"/>
    <property type="evidence" value="ECO:0007669"/>
    <property type="project" value="TreeGrafter"/>
</dbReference>
<dbReference type="EMBL" id="DVFZ01000103">
    <property type="protein sequence ID" value="HIQ83646.1"/>
    <property type="molecule type" value="Genomic_DNA"/>
</dbReference>
<keyword evidence="6" id="KW-0067">ATP-binding</keyword>
<dbReference type="GO" id="GO:0005524">
    <property type="term" value="F:ATP binding"/>
    <property type="evidence" value="ECO:0007669"/>
    <property type="project" value="UniProtKB-KW"/>
</dbReference>
<dbReference type="PANTHER" id="PTHR11059:SF0">
    <property type="entry name" value="DNA REPAIR PROTEIN RECN"/>
    <property type="match status" value="1"/>
</dbReference>
<dbReference type="FunFam" id="3.40.50.300:FF:000356">
    <property type="entry name" value="DNA repair protein RecN"/>
    <property type="match status" value="1"/>
</dbReference>
<keyword evidence="7 9" id="KW-0234">DNA repair</keyword>
<dbReference type="SUPFAM" id="SSF52540">
    <property type="entry name" value="P-loop containing nucleoside triphosphate hydrolases"/>
    <property type="match status" value="2"/>
</dbReference>
<comment type="similarity">
    <text evidence="2 9">Belongs to the RecN family.</text>
</comment>
<dbReference type="PANTHER" id="PTHR11059">
    <property type="entry name" value="DNA REPAIR PROTEIN RECN"/>
    <property type="match status" value="1"/>
</dbReference>
<dbReference type="GO" id="GO:0006281">
    <property type="term" value="P:DNA repair"/>
    <property type="evidence" value="ECO:0007669"/>
    <property type="project" value="UniProtKB-KW"/>
</dbReference>
<comment type="caution">
    <text evidence="11">The sequence shown here is derived from an EMBL/GenBank/DDBJ whole genome shotgun (WGS) entry which is preliminary data.</text>
</comment>
<protein>
    <recommendedName>
        <fullName evidence="3 9">DNA repair protein RecN</fullName>
    </recommendedName>
    <alternativeName>
        <fullName evidence="8 9">Recombination protein N</fullName>
    </alternativeName>
</protein>
<evidence type="ECO:0000256" key="9">
    <source>
        <dbReference type="PIRNR" id="PIRNR003128"/>
    </source>
</evidence>